<dbReference type="PANTHER" id="PTHR10683:SF39">
    <property type="entry name" value="TRANSALDOLASE"/>
    <property type="match status" value="1"/>
</dbReference>
<dbReference type="SUPFAM" id="SSF51569">
    <property type="entry name" value="Aldolase"/>
    <property type="match status" value="1"/>
</dbReference>
<dbReference type="GO" id="GO:0004801">
    <property type="term" value="F:transaldolase activity"/>
    <property type="evidence" value="ECO:0007669"/>
    <property type="project" value="TreeGrafter"/>
</dbReference>
<accession>A0A1Y1U727</accession>
<sequence>MINKPTPTLLEQLENSGVGVDVDAGDPEVAKSLPFKPHDMTSNQILVHERIIAPENKELVEKTIKEMKGADWKDIHIVLTARFHAMVIPHIQGRVLAQVSTSNAYNKQAIIEHARKYRDAYNAEGVSNDRFCIKIPTTTAGVQAAAELYKEGIRTLGTSLFSLHQALAAAQGMMLSISPYFNEVRAHVEQDLWPDVEDPATQHPFSARMIHIRDAYAKLRAEGKHVPLNKAASCVTARECMAMKELGADQLTILIGSLTDLLTFDRLPVFVKGNEWQKRYKDIINKPNIQWANWQAPEPTVSKKRMAELSHVDPLSKVMSKDLKLADPDVDYLADGVLDKMNEEDEVTRLRLKDALVLFDGAENDSKKEIQRLQALYNN</sequence>
<dbReference type="Gene3D" id="3.20.20.70">
    <property type="entry name" value="Aldolase class I"/>
    <property type="match status" value="1"/>
</dbReference>
<dbReference type="OrthoDB" id="1711136at2759"/>
<gene>
    <name evidence="2" type="ORF">BD324DRAFT_653869</name>
</gene>
<dbReference type="Pfam" id="PF00923">
    <property type="entry name" value="TAL_FSA"/>
    <property type="match status" value="1"/>
</dbReference>
<evidence type="ECO:0000256" key="1">
    <source>
        <dbReference type="ARBA" id="ARBA00023270"/>
    </source>
</evidence>
<organism evidence="2 3">
    <name type="scientific">Kockovaella imperatae</name>
    <dbReference type="NCBI Taxonomy" id="4999"/>
    <lineage>
        <taxon>Eukaryota</taxon>
        <taxon>Fungi</taxon>
        <taxon>Dikarya</taxon>
        <taxon>Basidiomycota</taxon>
        <taxon>Agaricomycotina</taxon>
        <taxon>Tremellomycetes</taxon>
        <taxon>Tremellales</taxon>
        <taxon>Cuniculitremaceae</taxon>
        <taxon>Kockovaella</taxon>
    </lineage>
</organism>
<evidence type="ECO:0000313" key="3">
    <source>
        <dbReference type="Proteomes" id="UP000193218"/>
    </source>
</evidence>
<dbReference type="Proteomes" id="UP000193218">
    <property type="component" value="Unassembled WGS sequence"/>
</dbReference>
<dbReference type="AlphaFoldDB" id="A0A1Y1U727"/>
<evidence type="ECO:0000313" key="2">
    <source>
        <dbReference type="EMBL" id="ORX33818.1"/>
    </source>
</evidence>
<proteinExistence type="predicted"/>
<dbReference type="InParanoid" id="A0A1Y1U727"/>
<reference evidence="2 3" key="1">
    <citation type="submission" date="2017-03" db="EMBL/GenBank/DDBJ databases">
        <title>Widespread Adenine N6-methylation of Active Genes in Fungi.</title>
        <authorList>
            <consortium name="DOE Joint Genome Institute"/>
            <person name="Mondo S.J."/>
            <person name="Dannebaum R.O."/>
            <person name="Kuo R.C."/>
            <person name="Louie K.B."/>
            <person name="Bewick A.J."/>
            <person name="Labutti K."/>
            <person name="Haridas S."/>
            <person name="Kuo A."/>
            <person name="Salamov A."/>
            <person name="Ahrendt S.R."/>
            <person name="Lau R."/>
            <person name="Bowen B.P."/>
            <person name="Lipzen A."/>
            <person name="Sullivan W."/>
            <person name="Andreopoulos W.B."/>
            <person name="Clum A."/>
            <person name="Lindquist E."/>
            <person name="Daum C."/>
            <person name="Northen T.R."/>
            <person name="Ramamoorthy G."/>
            <person name="Schmitz R.J."/>
            <person name="Gryganskyi A."/>
            <person name="Culley D."/>
            <person name="Magnuson J."/>
            <person name="James T.Y."/>
            <person name="O'Malley M.A."/>
            <person name="Stajich J.E."/>
            <person name="Spatafora J.W."/>
            <person name="Visel A."/>
            <person name="Grigoriev I.V."/>
        </authorList>
    </citation>
    <scope>NUCLEOTIDE SEQUENCE [LARGE SCALE GENOMIC DNA]</scope>
    <source>
        <strain evidence="2 3">NRRL Y-17943</strain>
    </source>
</reference>
<name>A0A1Y1U727_9TREE</name>
<dbReference type="InterPro" id="IPR001585">
    <property type="entry name" value="TAL/FSA"/>
</dbReference>
<dbReference type="RefSeq" id="XP_021868117.1">
    <property type="nucleotide sequence ID" value="XM_022018717.1"/>
</dbReference>
<keyword evidence="1" id="KW-0704">Schiff base</keyword>
<protein>
    <submittedName>
        <fullName evidence="2">Putative transaldolase</fullName>
    </submittedName>
</protein>
<dbReference type="GeneID" id="33560526"/>
<keyword evidence="3" id="KW-1185">Reference proteome</keyword>
<dbReference type="EMBL" id="NBSH01000017">
    <property type="protein sequence ID" value="ORX33818.1"/>
    <property type="molecule type" value="Genomic_DNA"/>
</dbReference>
<dbReference type="PANTHER" id="PTHR10683">
    <property type="entry name" value="TRANSALDOLASE"/>
    <property type="match status" value="1"/>
</dbReference>
<dbReference type="STRING" id="4999.A0A1Y1U727"/>
<dbReference type="InterPro" id="IPR013785">
    <property type="entry name" value="Aldolase_TIM"/>
</dbReference>
<comment type="caution">
    <text evidence="2">The sequence shown here is derived from an EMBL/GenBank/DDBJ whole genome shotgun (WGS) entry which is preliminary data.</text>
</comment>
<dbReference type="GO" id="GO:0005975">
    <property type="term" value="P:carbohydrate metabolic process"/>
    <property type="evidence" value="ECO:0007669"/>
    <property type="project" value="InterPro"/>
</dbReference>
<dbReference type="GO" id="GO:0009052">
    <property type="term" value="P:pentose-phosphate shunt, non-oxidative branch"/>
    <property type="evidence" value="ECO:0007669"/>
    <property type="project" value="TreeGrafter"/>
</dbReference>